<dbReference type="GO" id="GO:0010288">
    <property type="term" value="P:response to lead ion"/>
    <property type="evidence" value="ECO:0007669"/>
    <property type="project" value="TreeGrafter"/>
</dbReference>
<dbReference type="GO" id="GO:0097063">
    <property type="term" value="F:cadmium ion sensor activity"/>
    <property type="evidence" value="ECO:0007669"/>
    <property type="project" value="TreeGrafter"/>
</dbReference>
<evidence type="ECO:0000259" key="2">
    <source>
        <dbReference type="PROSITE" id="PS50987"/>
    </source>
</evidence>
<reference evidence="3" key="2">
    <citation type="submission" date="2020-09" db="EMBL/GenBank/DDBJ databases">
        <authorList>
            <person name="Sun Q."/>
            <person name="Zhou Y."/>
        </authorList>
    </citation>
    <scope>NUCLEOTIDE SEQUENCE</scope>
    <source>
        <strain evidence="3">CGMCC 1.15725</strain>
    </source>
</reference>
<dbReference type="AlphaFoldDB" id="A0A8J3E681"/>
<dbReference type="Proteomes" id="UP000646365">
    <property type="component" value="Unassembled WGS sequence"/>
</dbReference>
<protein>
    <submittedName>
        <fullName evidence="3">ArsR family transcriptional regulator</fullName>
    </submittedName>
</protein>
<dbReference type="InterPro" id="IPR011991">
    <property type="entry name" value="ArsR-like_HTH"/>
</dbReference>
<dbReference type="SMART" id="SM00418">
    <property type="entry name" value="HTH_ARSR"/>
    <property type="match status" value="1"/>
</dbReference>
<dbReference type="InterPro" id="IPR036388">
    <property type="entry name" value="WH-like_DNA-bd_sf"/>
</dbReference>
<evidence type="ECO:0000313" key="3">
    <source>
        <dbReference type="EMBL" id="GGF41624.1"/>
    </source>
</evidence>
<feature type="signal peptide" evidence="1">
    <location>
        <begin position="1"/>
        <end position="18"/>
    </location>
</feature>
<sequence>MVAAPTILLFMIAASNLAEVAALVGDPARANMLAALMDGRALTATELAFMARVTPQTASAHLAKLSDSHLLAVTKQGRHRYFRLASPLVGRMLEGIMAVAAIEAPQRHRPPSVKDAALRQARTCYDHLAGRLGVALADALTARGHVVLGDDGGTVTDSGTAFFQAIGIDLATSHKRQRCFCRPCLDWSERRPHLAGSLGAALADAAFAQGWIERLRDTRAVGITAAGREQMVRLFGPELSTVFFSTEN</sequence>
<dbReference type="RefSeq" id="WP_229744001.1">
    <property type="nucleotide sequence ID" value="NZ_BMJQ01000018.1"/>
</dbReference>
<comment type="caution">
    <text evidence="3">The sequence shown here is derived from an EMBL/GenBank/DDBJ whole genome shotgun (WGS) entry which is preliminary data.</text>
</comment>
<dbReference type="Gene3D" id="1.10.10.10">
    <property type="entry name" value="Winged helix-like DNA-binding domain superfamily/Winged helix DNA-binding domain"/>
    <property type="match status" value="1"/>
</dbReference>
<dbReference type="CDD" id="cd00090">
    <property type="entry name" value="HTH_ARSR"/>
    <property type="match status" value="1"/>
</dbReference>
<dbReference type="GO" id="GO:0003677">
    <property type="term" value="F:DNA binding"/>
    <property type="evidence" value="ECO:0007669"/>
    <property type="project" value="TreeGrafter"/>
</dbReference>
<dbReference type="GO" id="GO:0003700">
    <property type="term" value="F:DNA-binding transcription factor activity"/>
    <property type="evidence" value="ECO:0007669"/>
    <property type="project" value="InterPro"/>
</dbReference>
<gene>
    <name evidence="3" type="ORF">GCM10011611_55070</name>
</gene>
<name>A0A8J3E681_9PROT</name>
<dbReference type="InterPro" id="IPR001845">
    <property type="entry name" value="HTH_ArsR_DNA-bd_dom"/>
</dbReference>
<evidence type="ECO:0000256" key="1">
    <source>
        <dbReference type="SAM" id="SignalP"/>
    </source>
</evidence>
<dbReference type="InterPro" id="IPR052543">
    <property type="entry name" value="HTH_Metal-responsive_Reg"/>
</dbReference>
<organism evidence="3 4">
    <name type="scientific">Aliidongia dinghuensis</name>
    <dbReference type="NCBI Taxonomy" id="1867774"/>
    <lineage>
        <taxon>Bacteria</taxon>
        <taxon>Pseudomonadati</taxon>
        <taxon>Pseudomonadota</taxon>
        <taxon>Alphaproteobacteria</taxon>
        <taxon>Rhodospirillales</taxon>
        <taxon>Dongiaceae</taxon>
        <taxon>Aliidongia</taxon>
    </lineage>
</organism>
<proteinExistence type="predicted"/>
<reference evidence="3" key="1">
    <citation type="journal article" date="2014" name="Int. J. Syst. Evol. Microbiol.">
        <title>Complete genome sequence of Corynebacterium casei LMG S-19264T (=DSM 44701T), isolated from a smear-ripened cheese.</title>
        <authorList>
            <consortium name="US DOE Joint Genome Institute (JGI-PGF)"/>
            <person name="Walter F."/>
            <person name="Albersmeier A."/>
            <person name="Kalinowski J."/>
            <person name="Ruckert C."/>
        </authorList>
    </citation>
    <scope>NUCLEOTIDE SEQUENCE</scope>
    <source>
        <strain evidence="3">CGMCC 1.15725</strain>
    </source>
</reference>
<dbReference type="GO" id="GO:0046686">
    <property type="term" value="P:response to cadmium ion"/>
    <property type="evidence" value="ECO:0007669"/>
    <property type="project" value="TreeGrafter"/>
</dbReference>
<dbReference type="PROSITE" id="PS50987">
    <property type="entry name" value="HTH_ARSR_2"/>
    <property type="match status" value="1"/>
</dbReference>
<keyword evidence="1" id="KW-0732">Signal</keyword>
<feature type="chain" id="PRO_5035216044" evidence="1">
    <location>
        <begin position="19"/>
        <end position="248"/>
    </location>
</feature>
<evidence type="ECO:0000313" key="4">
    <source>
        <dbReference type="Proteomes" id="UP000646365"/>
    </source>
</evidence>
<keyword evidence="4" id="KW-1185">Reference proteome</keyword>
<dbReference type="InterPro" id="IPR036390">
    <property type="entry name" value="WH_DNA-bd_sf"/>
</dbReference>
<accession>A0A8J3E681</accession>
<dbReference type="PANTHER" id="PTHR39168">
    <property type="entry name" value="TRANSCRIPTIONAL REGULATOR-RELATED"/>
    <property type="match status" value="1"/>
</dbReference>
<dbReference type="SUPFAM" id="SSF46785">
    <property type="entry name" value="Winged helix' DNA-binding domain"/>
    <property type="match status" value="1"/>
</dbReference>
<dbReference type="EMBL" id="BMJQ01000018">
    <property type="protein sequence ID" value="GGF41624.1"/>
    <property type="molecule type" value="Genomic_DNA"/>
</dbReference>
<dbReference type="GO" id="GO:0032791">
    <property type="term" value="F:lead ion binding"/>
    <property type="evidence" value="ECO:0007669"/>
    <property type="project" value="TreeGrafter"/>
</dbReference>
<dbReference type="Pfam" id="PF12840">
    <property type="entry name" value="HTH_20"/>
    <property type="match status" value="1"/>
</dbReference>
<feature type="domain" description="HTH arsR-type" evidence="2">
    <location>
        <begin position="9"/>
        <end position="104"/>
    </location>
</feature>
<dbReference type="PANTHER" id="PTHR39168:SF1">
    <property type="entry name" value="TRANSCRIPTIONAL REGULATORY PROTEIN"/>
    <property type="match status" value="1"/>
</dbReference>